<accession>A0A7R9FE84</accession>
<dbReference type="EMBL" id="OD578057">
    <property type="protein sequence ID" value="CAD7450738.1"/>
    <property type="molecule type" value="Genomic_DNA"/>
</dbReference>
<gene>
    <name evidence="2" type="ORF">TBIB3V08_LOCUS13007</name>
</gene>
<dbReference type="AlphaFoldDB" id="A0A7R9FE84"/>
<name>A0A7R9FE84_9NEOP</name>
<organism evidence="2">
    <name type="scientific">Timema bartmani</name>
    <dbReference type="NCBI Taxonomy" id="61472"/>
    <lineage>
        <taxon>Eukaryota</taxon>
        <taxon>Metazoa</taxon>
        <taxon>Ecdysozoa</taxon>
        <taxon>Arthropoda</taxon>
        <taxon>Hexapoda</taxon>
        <taxon>Insecta</taxon>
        <taxon>Pterygota</taxon>
        <taxon>Neoptera</taxon>
        <taxon>Polyneoptera</taxon>
        <taxon>Phasmatodea</taxon>
        <taxon>Timematodea</taxon>
        <taxon>Timematoidea</taxon>
        <taxon>Timematidae</taxon>
        <taxon>Timema</taxon>
    </lineage>
</organism>
<feature type="transmembrane region" description="Helical" evidence="1">
    <location>
        <begin position="7"/>
        <end position="24"/>
    </location>
</feature>
<sequence length="96" mass="10603">MPMSRLTYAIYLVHLPVLYIRIFALKSPLYFDDINVVSDFLGNLAISSAFAVLLSIGFESPTIILEKILMRRAGPRAPSSRLTGCAARTTIDKVTV</sequence>
<keyword evidence="1" id="KW-0472">Membrane</keyword>
<dbReference type="PANTHER" id="PTHR11161">
    <property type="entry name" value="O-ACYLTRANSFERASE"/>
    <property type="match status" value="1"/>
</dbReference>
<evidence type="ECO:0000313" key="2">
    <source>
        <dbReference type="EMBL" id="CAD7450738.1"/>
    </source>
</evidence>
<evidence type="ECO:0008006" key="3">
    <source>
        <dbReference type="Google" id="ProtNLM"/>
    </source>
</evidence>
<keyword evidence="1" id="KW-0812">Transmembrane</keyword>
<protein>
    <recommendedName>
        <fullName evidence="3">Acyltransferase 3 domain-containing protein</fullName>
    </recommendedName>
</protein>
<dbReference type="PANTHER" id="PTHR11161:SF0">
    <property type="entry name" value="O-ACYLTRANSFERASE LIKE PROTEIN"/>
    <property type="match status" value="1"/>
</dbReference>
<proteinExistence type="predicted"/>
<dbReference type="InterPro" id="IPR052728">
    <property type="entry name" value="O2_lipid_transport_reg"/>
</dbReference>
<evidence type="ECO:0000256" key="1">
    <source>
        <dbReference type="SAM" id="Phobius"/>
    </source>
</evidence>
<reference evidence="2" key="1">
    <citation type="submission" date="2020-11" db="EMBL/GenBank/DDBJ databases">
        <authorList>
            <person name="Tran Van P."/>
        </authorList>
    </citation>
    <scope>NUCLEOTIDE SEQUENCE</scope>
</reference>
<feature type="transmembrane region" description="Helical" evidence="1">
    <location>
        <begin position="44"/>
        <end position="65"/>
    </location>
</feature>
<keyword evidence="1" id="KW-1133">Transmembrane helix</keyword>